<evidence type="ECO:0000256" key="8">
    <source>
        <dbReference type="ARBA" id="ARBA00022824"/>
    </source>
</evidence>
<evidence type="ECO:0000256" key="13">
    <source>
        <dbReference type="RuleBase" id="RU363107"/>
    </source>
</evidence>
<dbReference type="OMA" id="LIFKMWS"/>
<evidence type="ECO:0000313" key="14">
    <source>
        <dbReference type="Ensembl" id="ENSCVAP00000030905.1"/>
    </source>
</evidence>
<dbReference type="GO" id="GO:0051051">
    <property type="term" value="P:negative regulation of transport"/>
    <property type="evidence" value="ECO:0007669"/>
    <property type="project" value="TreeGrafter"/>
</dbReference>
<dbReference type="GO" id="GO:0005856">
    <property type="term" value="C:cytoskeleton"/>
    <property type="evidence" value="ECO:0007669"/>
    <property type="project" value="UniProtKB-SubCell"/>
</dbReference>
<accession>A0A3Q2GPB5</accession>
<keyword evidence="7 13" id="KW-0812">Transmembrane</keyword>
<comment type="caution">
    <text evidence="13">Lacks conserved residue(s) required for the propagation of feature annotation.</text>
</comment>
<evidence type="ECO:0000256" key="2">
    <source>
        <dbReference type="ARBA" id="ARBA00004477"/>
    </source>
</evidence>
<comment type="subcellular location">
    <subcellularLocation>
        <location evidence="3">Cell membrane</location>
        <topology evidence="3">Multi-pass membrane protein</topology>
    </subcellularLocation>
    <subcellularLocation>
        <location evidence="1">Cytoplasm</location>
        <location evidence="1">Cytoskeleton</location>
    </subcellularLocation>
    <subcellularLocation>
        <location evidence="2">Endoplasmic reticulum membrane</location>
        <topology evidence="2">Multi-pass membrane protein</topology>
    </subcellularLocation>
    <subcellularLocation>
        <location evidence="13">Membrane</location>
        <topology evidence="13">Multi-pass membrane protein</topology>
    </subcellularLocation>
</comment>
<evidence type="ECO:0000256" key="9">
    <source>
        <dbReference type="ARBA" id="ARBA00022989"/>
    </source>
</evidence>
<sequence length="64" mass="7498">FDVNLIFKMWSDFFPGLKGFAFPNNFREFEERLISNLLYYQTNYLVLGTAVFILAGYVKCSSQI</sequence>
<dbReference type="Ensembl" id="ENSCVAT00000025255.1">
    <property type="protein sequence ID" value="ENSCVAP00000030905.1"/>
    <property type="gene ID" value="ENSCVAG00000019782.1"/>
</dbReference>
<comment type="similarity">
    <text evidence="4 13">Belongs to the PRA1 family.</text>
</comment>
<keyword evidence="6" id="KW-0963">Cytoplasm</keyword>
<dbReference type="PANTHER" id="PTHR12859:SF2">
    <property type="entry name" value="PRA1 FAMILY PROTEIN 3"/>
    <property type="match status" value="1"/>
</dbReference>
<dbReference type="GO" id="GO:0005886">
    <property type="term" value="C:plasma membrane"/>
    <property type="evidence" value="ECO:0007669"/>
    <property type="project" value="UniProtKB-SubCell"/>
</dbReference>
<keyword evidence="12" id="KW-0206">Cytoskeleton</keyword>
<dbReference type="GeneTree" id="ENSGT00940000175464"/>
<evidence type="ECO:0000256" key="1">
    <source>
        <dbReference type="ARBA" id="ARBA00004245"/>
    </source>
</evidence>
<dbReference type="Pfam" id="PF03208">
    <property type="entry name" value="PRA1"/>
    <property type="match status" value="1"/>
</dbReference>
<evidence type="ECO:0000256" key="7">
    <source>
        <dbReference type="ARBA" id="ARBA00022692"/>
    </source>
</evidence>
<name>A0A3Q2GPB5_CYPVA</name>
<evidence type="ECO:0000313" key="15">
    <source>
        <dbReference type="Proteomes" id="UP000265020"/>
    </source>
</evidence>
<evidence type="ECO:0000256" key="4">
    <source>
        <dbReference type="ARBA" id="ARBA00006483"/>
    </source>
</evidence>
<reference evidence="14" key="2">
    <citation type="submission" date="2025-09" db="UniProtKB">
        <authorList>
            <consortium name="Ensembl"/>
        </authorList>
    </citation>
    <scope>IDENTIFICATION</scope>
</reference>
<proteinExistence type="inferred from homology"/>
<dbReference type="GO" id="GO:0005789">
    <property type="term" value="C:endoplasmic reticulum membrane"/>
    <property type="evidence" value="ECO:0007669"/>
    <property type="project" value="UniProtKB-SubCell"/>
</dbReference>
<protein>
    <recommendedName>
        <fullName evidence="13">PRA1 family protein</fullName>
    </recommendedName>
</protein>
<evidence type="ECO:0000256" key="3">
    <source>
        <dbReference type="ARBA" id="ARBA00004651"/>
    </source>
</evidence>
<keyword evidence="10" id="KW-0007">Acetylation</keyword>
<organism evidence="14 15">
    <name type="scientific">Cyprinodon variegatus</name>
    <name type="common">Sheepshead minnow</name>
    <dbReference type="NCBI Taxonomy" id="28743"/>
    <lineage>
        <taxon>Eukaryota</taxon>
        <taxon>Metazoa</taxon>
        <taxon>Chordata</taxon>
        <taxon>Craniata</taxon>
        <taxon>Vertebrata</taxon>
        <taxon>Euteleostomi</taxon>
        <taxon>Actinopterygii</taxon>
        <taxon>Neopterygii</taxon>
        <taxon>Teleostei</taxon>
        <taxon>Neoteleostei</taxon>
        <taxon>Acanthomorphata</taxon>
        <taxon>Ovalentaria</taxon>
        <taxon>Atherinomorphae</taxon>
        <taxon>Cyprinodontiformes</taxon>
        <taxon>Cyprinodontidae</taxon>
        <taxon>Cyprinodon</taxon>
    </lineage>
</organism>
<dbReference type="PANTHER" id="PTHR12859">
    <property type="entry name" value="PRA1 PROTEIN"/>
    <property type="match status" value="1"/>
</dbReference>
<evidence type="ECO:0000256" key="10">
    <source>
        <dbReference type="ARBA" id="ARBA00022990"/>
    </source>
</evidence>
<reference evidence="14" key="1">
    <citation type="submission" date="2025-08" db="UniProtKB">
        <authorList>
            <consortium name="Ensembl"/>
        </authorList>
    </citation>
    <scope>IDENTIFICATION</scope>
</reference>
<keyword evidence="11 13" id="KW-0472">Membrane</keyword>
<dbReference type="InterPro" id="IPR004895">
    <property type="entry name" value="Prenylated_rab_accept_PRA1"/>
</dbReference>
<evidence type="ECO:0000256" key="12">
    <source>
        <dbReference type="ARBA" id="ARBA00023212"/>
    </source>
</evidence>
<dbReference type="Proteomes" id="UP000265020">
    <property type="component" value="Unassembled WGS sequence"/>
</dbReference>
<evidence type="ECO:0000256" key="6">
    <source>
        <dbReference type="ARBA" id="ARBA00022490"/>
    </source>
</evidence>
<keyword evidence="15" id="KW-1185">Reference proteome</keyword>
<keyword evidence="8" id="KW-0256">Endoplasmic reticulum</keyword>
<feature type="transmembrane region" description="Helical" evidence="13">
    <location>
        <begin position="38"/>
        <end position="58"/>
    </location>
</feature>
<keyword evidence="5" id="KW-1003">Cell membrane</keyword>
<keyword evidence="9 13" id="KW-1133">Transmembrane helix</keyword>
<evidence type="ECO:0000256" key="11">
    <source>
        <dbReference type="ARBA" id="ARBA00023136"/>
    </source>
</evidence>
<evidence type="ECO:0000256" key="5">
    <source>
        <dbReference type="ARBA" id="ARBA00022475"/>
    </source>
</evidence>
<dbReference type="AlphaFoldDB" id="A0A3Q2GPB5"/>